<dbReference type="SMART" id="SM00409">
    <property type="entry name" value="IG"/>
    <property type="match status" value="8"/>
</dbReference>
<evidence type="ECO:0000256" key="5">
    <source>
        <dbReference type="ARBA" id="ARBA00023319"/>
    </source>
</evidence>
<dbReference type="SUPFAM" id="SSF48726">
    <property type="entry name" value="Immunoglobulin"/>
    <property type="match status" value="7"/>
</dbReference>
<keyword evidence="3" id="KW-1015">Disulfide bond</keyword>
<keyword evidence="9" id="KW-1185">Reference proteome</keyword>
<feature type="domain" description="Ig-like" evidence="7">
    <location>
        <begin position="406"/>
        <end position="492"/>
    </location>
</feature>
<evidence type="ECO:0000256" key="3">
    <source>
        <dbReference type="ARBA" id="ARBA00023157"/>
    </source>
</evidence>
<dbReference type="EMBL" id="CACVKT020002641">
    <property type="protein sequence ID" value="CAC5379145.1"/>
    <property type="molecule type" value="Genomic_DNA"/>
</dbReference>
<evidence type="ECO:0000313" key="8">
    <source>
        <dbReference type="EMBL" id="CAC5379145.1"/>
    </source>
</evidence>
<feature type="domain" description="Ig-like" evidence="7">
    <location>
        <begin position="673"/>
        <end position="753"/>
    </location>
</feature>
<dbReference type="InterPro" id="IPR013098">
    <property type="entry name" value="Ig_I-set"/>
</dbReference>
<dbReference type="Pfam" id="PF07679">
    <property type="entry name" value="I-set"/>
    <property type="match status" value="2"/>
</dbReference>
<evidence type="ECO:0000259" key="7">
    <source>
        <dbReference type="PROSITE" id="PS50835"/>
    </source>
</evidence>
<dbReference type="InterPro" id="IPR051275">
    <property type="entry name" value="Cell_adhesion_signaling"/>
</dbReference>
<feature type="region of interest" description="Disordered" evidence="6">
    <location>
        <begin position="818"/>
        <end position="849"/>
    </location>
</feature>
<dbReference type="InterPro" id="IPR007110">
    <property type="entry name" value="Ig-like_dom"/>
</dbReference>
<dbReference type="GO" id="GO:0005911">
    <property type="term" value="C:cell-cell junction"/>
    <property type="evidence" value="ECO:0007669"/>
    <property type="project" value="TreeGrafter"/>
</dbReference>
<dbReference type="GO" id="GO:0098609">
    <property type="term" value="P:cell-cell adhesion"/>
    <property type="evidence" value="ECO:0007669"/>
    <property type="project" value="TreeGrafter"/>
</dbReference>
<dbReference type="GO" id="GO:0005886">
    <property type="term" value="C:plasma membrane"/>
    <property type="evidence" value="ECO:0007669"/>
    <property type="project" value="TreeGrafter"/>
</dbReference>
<dbReference type="Gene3D" id="2.60.40.10">
    <property type="entry name" value="Immunoglobulins"/>
    <property type="match status" value="7"/>
</dbReference>
<accession>A0A6J8B5J2</accession>
<evidence type="ECO:0000313" key="9">
    <source>
        <dbReference type="Proteomes" id="UP000507470"/>
    </source>
</evidence>
<dbReference type="OrthoDB" id="6111375at2759"/>
<dbReference type="InterPro" id="IPR003599">
    <property type="entry name" value="Ig_sub"/>
</dbReference>
<dbReference type="InterPro" id="IPR013783">
    <property type="entry name" value="Ig-like_fold"/>
</dbReference>
<feature type="domain" description="Ig-like" evidence="7">
    <location>
        <begin position="495"/>
        <end position="581"/>
    </location>
</feature>
<dbReference type="InterPro" id="IPR036179">
    <property type="entry name" value="Ig-like_dom_sf"/>
</dbReference>
<reference evidence="8 9" key="1">
    <citation type="submission" date="2020-06" db="EMBL/GenBank/DDBJ databases">
        <authorList>
            <person name="Li R."/>
            <person name="Bekaert M."/>
        </authorList>
    </citation>
    <scope>NUCLEOTIDE SEQUENCE [LARGE SCALE GENOMIC DNA]</scope>
    <source>
        <strain evidence="9">wild</strain>
    </source>
</reference>
<dbReference type="PROSITE" id="PS50835">
    <property type="entry name" value="IG_LIKE"/>
    <property type="match status" value="6"/>
</dbReference>
<dbReference type="Pfam" id="PF13927">
    <property type="entry name" value="Ig_3"/>
    <property type="match status" value="4"/>
</dbReference>
<feature type="domain" description="Ig-like" evidence="7">
    <location>
        <begin position="317"/>
        <end position="403"/>
    </location>
</feature>
<feature type="region of interest" description="Disordered" evidence="6">
    <location>
        <begin position="894"/>
        <end position="914"/>
    </location>
</feature>
<dbReference type="Proteomes" id="UP000507470">
    <property type="component" value="Unassembled WGS sequence"/>
</dbReference>
<feature type="domain" description="Ig-like" evidence="7">
    <location>
        <begin position="584"/>
        <end position="670"/>
    </location>
</feature>
<dbReference type="GO" id="GO:0050839">
    <property type="term" value="F:cell adhesion molecule binding"/>
    <property type="evidence" value="ECO:0007669"/>
    <property type="project" value="TreeGrafter"/>
</dbReference>
<evidence type="ECO:0000256" key="6">
    <source>
        <dbReference type="SAM" id="MobiDB-lite"/>
    </source>
</evidence>
<dbReference type="SMART" id="SM00408">
    <property type="entry name" value="IGc2"/>
    <property type="match status" value="6"/>
</dbReference>
<name>A0A6J8B5J2_MYTCO</name>
<comment type="subcellular location">
    <subcellularLocation>
        <location evidence="1">Membrane</location>
        <topology evidence="1">Single-pass type I membrane protein</topology>
    </subcellularLocation>
</comment>
<keyword evidence="2" id="KW-0472">Membrane</keyword>
<evidence type="ECO:0000256" key="4">
    <source>
        <dbReference type="ARBA" id="ARBA00023180"/>
    </source>
</evidence>
<keyword evidence="4" id="KW-0325">Glycoprotein</keyword>
<sequence>MEGSTVLLKCSPTFGWMEWFGPAHTQISVEIPVVDMLGHRRMWKVTKYSQGKFIMHTLPHSNRLQVIRRMVTDDFDLQIINASILDEGLYFCEKTYRFSHAVWYILKMINAYRIRYKYYPEGSTVLLKCLLDMEWFGPAHFKSIYQSPVIAMHKHRSMSTVKRYTEEKSVSPSLPHHNRLKVIRRQQTGDYGLQISNASVLDEGLYFCEDSEILAVPDYYILQMINRTTVASMHDMIEEINEGETKKLCCYLASNPTLTSLKWLKGNKTVLVTQNVNETCYTIFRVARYDQDNYTCIAENVIGSGSVTVVLNVKYKPDVSTKQSSIETINEGEMKKLCCCIESYETPILTRWLNGSRELLLAYNVTDICYTINNVSRYDQGIYTCIAENIVGIGSITTVLQVKYKPLVSSMQDLVAEMNEGERKKLCCYVDSNPAPTTTKWLDGIQEILVTHNVNKTCYTFKRVNRYDQGNYTCIAENIIGIGSVIIVLKVNYKPEVSIIRDLAEDIHEGGTKKLCCYVDSNPSPASTRWLNGSQEILVTHNVTKNCYTIKNVSRYDQGNYTCLAENIIGNGSITTVLRVKYKPLVSIMHDWIEEMNEGETKKLCCYVDSNPTPTSTRWLNGSQEISVTHYVTETCCTIANVSQYDSENYTCIAENIIGIGSLTTVLKVKYKPVVSRKHDLIEEIHEGETKKLCCYVDSNTAITSTRWLNGSQEIFVTHNVTETCYTIKNVSRYDQGIYTCTAHNTIGSGSITTVLQVKCEILSTINLETPRGNDDESGHYMEIYVIDENIVTPWHENSSSIISAVEREVVGNRDIAQAPARHLSTTSDDDRNASEYLDDGYEHPYNTLLPNNRAEDEHVYLSPKKTLNNANTAPFENASCGCSFEITEQDSLPDESQTQCCATVDEKNDESEL</sequence>
<dbReference type="InterPro" id="IPR003598">
    <property type="entry name" value="Ig_sub2"/>
</dbReference>
<organism evidence="8 9">
    <name type="scientific">Mytilus coruscus</name>
    <name type="common">Sea mussel</name>
    <dbReference type="NCBI Taxonomy" id="42192"/>
    <lineage>
        <taxon>Eukaryota</taxon>
        <taxon>Metazoa</taxon>
        <taxon>Spiralia</taxon>
        <taxon>Lophotrochozoa</taxon>
        <taxon>Mollusca</taxon>
        <taxon>Bivalvia</taxon>
        <taxon>Autobranchia</taxon>
        <taxon>Pteriomorphia</taxon>
        <taxon>Mytilida</taxon>
        <taxon>Mytiloidea</taxon>
        <taxon>Mytilidae</taxon>
        <taxon>Mytilinae</taxon>
        <taxon>Mytilus</taxon>
    </lineage>
</organism>
<evidence type="ECO:0000256" key="2">
    <source>
        <dbReference type="ARBA" id="ARBA00023136"/>
    </source>
</evidence>
<dbReference type="PANTHER" id="PTHR11640">
    <property type="entry name" value="NEPHRIN"/>
    <property type="match status" value="1"/>
</dbReference>
<proteinExistence type="predicted"/>
<keyword evidence="5" id="KW-0393">Immunoglobulin domain</keyword>
<dbReference type="PANTHER" id="PTHR11640:SF31">
    <property type="entry name" value="IRREGULAR CHIASM C-ROUGHEST PROTEIN-RELATED"/>
    <property type="match status" value="1"/>
</dbReference>
<protein>
    <recommendedName>
        <fullName evidence="7">Ig-like domain-containing protein</fullName>
    </recommendedName>
</protein>
<dbReference type="AlphaFoldDB" id="A0A6J8B5J2"/>
<gene>
    <name evidence="8" type="ORF">MCOR_15238</name>
</gene>
<evidence type="ECO:0000256" key="1">
    <source>
        <dbReference type="ARBA" id="ARBA00004479"/>
    </source>
</evidence>
<feature type="domain" description="Ig-like" evidence="7">
    <location>
        <begin position="217"/>
        <end position="308"/>
    </location>
</feature>